<feature type="non-terminal residue" evidence="2">
    <location>
        <position position="215"/>
    </location>
</feature>
<feature type="compositionally biased region" description="Polar residues" evidence="1">
    <location>
        <begin position="109"/>
        <end position="127"/>
    </location>
</feature>
<gene>
    <name evidence="2" type="ORF">ACMD2_24354</name>
</gene>
<comment type="caution">
    <text evidence="2">The sequence shown here is derived from an EMBL/GenBank/DDBJ whole genome shotgun (WGS) entry which is preliminary data.</text>
</comment>
<name>A0A199VCX2_ANACO</name>
<keyword evidence="2" id="KW-0436">Ligase</keyword>
<organism evidence="2 3">
    <name type="scientific">Ananas comosus</name>
    <name type="common">Pineapple</name>
    <name type="synonym">Ananas ananas</name>
    <dbReference type="NCBI Taxonomy" id="4615"/>
    <lineage>
        <taxon>Eukaryota</taxon>
        <taxon>Viridiplantae</taxon>
        <taxon>Streptophyta</taxon>
        <taxon>Embryophyta</taxon>
        <taxon>Tracheophyta</taxon>
        <taxon>Spermatophyta</taxon>
        <taxon>Magnoliopsida</taxon>
        <taxon>Liliopsida</taxon>
        <taxon>Poales</taxon>
        <taxon>Bromeliaceae</taxon>
        <taxon>Bromelioideae</taxon>
        <taxon>Ananas</taxon>
    </lineage>
</organism>
<evidence type="ECO:0000256" key="1">
    <source>
        <dbReference type="SAM" id="MobiDB-lite"/>
    </source>
</evidence>
<feature type="region of interest" description="Disordered" evidence="1">
    <location>
        <begin position="148"/>
        <end position="171"/>
    </location>
</feature>
<feature type="compositionally biased region" description="Basic and acidic residues" evidence="1">
    <location>
        <begin position="161"/>
        <end position="171"/>
    </location>
</feature>
<dbReference type="GO" id="GO:0031624">
    <property type="term" value="F:ubiquitin conjugating enzyme binding"/>
    <property type="evidence" value="ECO:0007669"/>
    <property type="project" value="TreeGrafter"/>
</dbReference>
<feature type="non-terminal residue" evidence="2">
    <location>
        <position position="1"/>
    </location>
</feature>
<dbReference type="GO" id="GO:0046621">
    <property type="term" value="P:negative regulation of organ growth"/>
    <property type="evidence" value="ECO:0007669"/>
    <property type="project" value="InterPro"/>
</dbReference>
<evidence type="ECO:0000313" key="2">
    <source>
        <dbReference type="EMBL" id="OAY74716.1"/>
    </source>
</evidence>
<sequence length="215" mass="24757">VHRSFIGSGSGRRRQKKNKRIEIQSLSIIMAIGFETKAKQEMVSQYVNTPTNEWQEHFDSEHDLADRSLGEVLQDQVARQDDNDLDNMTYEESIHQSLIENSQNDHTRASSSRGIINHGNPENSSQANTIREHLSLDEALARQLQIEEWDSDTSSSEFDGSEARYNDPDNMRYEERASLVEEVGNESRGLSDEVISYLPIEKYERGFFSRERNND</sequence>
<dbReference type="InterPro" id="IPR033276">
    <property type="entry name" value="BB"/>
</dbReference>
<feature type="region of interest" description="Disordered" evidence="1">
    <location>
        <begin position="97"/>
        <end position="127"/>
    </location>
</feature>
<dbReference type="GO" id="GO:0016567">
    <property type="term" value="P:protein ubiquitination"/>
    <property type="evidence" value="ECO:0007669"/>
    <property type="project" value="InterPro"/>
</dbReference>
<evidence type="ECO:0000313" key="3">
    <source>
        <dbReference type="Proteomes" id="UP000092600"/>
    </source>
</evidence>
<accession>A0A199VCX2</accession>
<dbReference type="EMBL" id="LSRQ01002322">
    <property type="protein sequence ID" value="OAY74716.1"/>
    <property type="molecule type" value="Genomic_DNA"/>
</dbReference>
<dbReference type="PANTHER" id="PTHR46400:SF11">
    <property type="entry name" value="OS04G0571200 PROTEIN"/>
    <property type="match status" value="1"/>
</dbReference>
<dbReference type="GO" id="GO:0004842">
    <property type="term" value="F:ubiquitin-protein transferase activity"/>
    <property type="evidence" value="ECO:0007669"/>
    <property type="project" value="InterPro"/>
</dbReference>
<dbReference type="PANTHER" id="PTHR46400">
    <property type="entry name" value="RING/U-BOX SUPERFAMILY PROTEIN"/>
    <property type="match status" value="1"/>
</dbReference>
<dbReference type="Proteomes" id="UP000092600">
    <property type="component" value="Unassembled WGS sequence"/>
</dbReference>
<reference evidence="2 3" key="1">
    <citation type="journal article" date="2016" name="DNA Res.">
        <title>The draft genome of MD-2 pineapple using hybrid error correction of long reads.</title>
        <authorList>
            <person name="Redwan R.M."/>
            <person name="Saidin A."/>
            <person name="Kumar S.V."/>
        </authorList>
    </citation>
    <scope>NUCLEOTIDE SEQUENCE [LARGE SCALE GENOMIC DNA]</scope>
    <source>
        <strain evidence="3">cv. MD2</strain>
        <tissue evidence="2">Leaf</tissue>
    </source>
</reference>
<proteinExistence type="predicted"/>
<dbReference type="STRING" id="4615.A0A199VCX2"/>
<dbReference type="AlphaFoldDB" id="A0A199VCX2"/>
<protein>
    <submittedName>
        <fullName evidence="2">E3 ubiquitin ligase BIG BROTHER</fullName>
    </submittedName>
</protein>
<dbReference type="GO" id="GO:0016874">
    <property type="term" value="F:ligase activity"/>
    <property type="evidence" value="ECO:0007669"/>
    <property type="project" value="UniProtKB-KW"/>
</dbReference>